<comment type="caution">
    <text evidence="4">The sequence shown here is derived from an EMBL/GenBank/DDBJ whole genome shotgun (WGS) entry which is preliminary data.</text>
</comment>
<dbReference type="AlphaFoldDB" id="A0A0G0LD86"/>
<dbReference type="Proteomes" id="UP000034081">
    <property type="component" value="Unassembled WGS sequence"/>
</dbReference>
<keyword evidence="2 3" id="KW-0687">Ribonucleoprotein</keyword>
<dbReference type="InterPro" id="IPR000307">
    <property type="entry name" value="Ribosomal_bS16"/>
</dbReference>
<dbReference type="GO" id="GO:0003735">
    <property type="term" value="F:structural constituent of ribosome"/>
    <property type="evidence" value="ECO:0007669"/>
    <property type="project" value="InterPro"/>
</dbReference>
<dbReference type="NCBIfam" id="TIGR00002">
    <property type="entry name" value="S16"/>
    <property type="match status" value="1"/>
</dbReference>
<accession>A0A0G0LD86</accession>
<dbReference type="EMBL" id="LBVL01000003">
    <property type="protein sequence ID" value="KKQ85885.1"/>
    <property type="molecule type" value="Genomic_DNA"/>
</dbReference>
<protein>
    <recommendedName>
        <fullName evidence="3">Small ribosomal subunit protein bS16</fullName>
    </recommendedName>
</protein>
<evidence type="ECO:0000256" key="1">
    <source>
        <dbReference type="ARBA" id="ARBA00022980"/>
    </source>
</evidence>
<dbReference type="Gene3D" id="3.30.1320.10">
    <property type="match status" value="1"/>
</dbReference>
<dbReference type="InterPro" id="IPR023803">
    <property type="entry name" value="Ribosomal_bS16_dom_sf"/>
</dbReference>
<keyword evidence="1 3" id="KW-0689">Ribosomal protein</keyword>
<evidence type="ECO:0000313" key="4">
    <source>
        <dbReference type="EMBL" id="KKQ85885.1"/>
    </source>
</evidence>
<dbReference type="PANTHER" id="PTHR12919:SF20">
    <property type="entry name" value="SMALL RIBOSOMAL SUBUNIT PROTEIN BS16M"/>
    <property type="match status" value="1"/>
</dbReference>
<evidence type="ECO:0000256" key="2">
    <source>
        <dbReference type="ARBA" id="ARBA00023274"/>
    </source>
</evidence>
<gene>
    <name evidence="3" type="primary">rpsP</name>
    <name evidence="4" type="ORF">UT08_C0003G0048</name>
</gene>
<dbReference type="GO" id="GO:0006412">
    <property type="term" value="P:translation"/>
    <property type="evidence" value="ECO:0007669"/>
    <property type="project" value="UniProtKB-UniRule"/>
</dbReference>
<name>A0A0G0LD86_9BACT</name>
<organism evidence="4 5">
    <name type="scientific">Candidatus Woesebacteria bacterium GW2011_GWB1_38_8</name>
    <dbReference type="NCBI Taxonomy" id="1618570"/>
    <lineage>
        <taxon>Bacteria</taxon>
        <taxon>Candidatus Woeseibacteriota</taxon>
    </lineage>
</organism>
<evidence type="ECO:0000313" key="5">
    <source>
        <dbReference type="Proteomes" id="UP000034081"/>
    </source>
</evidence>
<dbReference type="HAMAP" id="MF_00385">
    <property type="entry name" value="Ribosomal_bS16"/>
    <property type="match status" value="1"/>
</dbReference>
<dbReference type="GO" id="GO:0005737">
    <property type="term" value="C:cytoplasm"/>
    <property type="evidence" value="ECO:0007669"/>
    <property type="project" value="UniProtKB-ARBA"/>
</dbReference>
<reference evidence="4 5" key="1">
    <citation type="journal article" date="2015" name="Nature">
        <title>rRNA introns, odd ribosomes, and small enigmatic genomes across a large radiation of phyla.</title>
        <authorList>
            <person name="Brown C.T."/>
            <person name="Hug L.A."/>
            <person name="Thomas B.C."/>
            <person name="Sharon I."/>
            <person name="Castelle C.J."/>
            <person name="Singh A."/>
            <person name="Wilkins M.J."/>
            <person name="Williams K.H."/>
            <person name="Banfield J.F."/>
        </authorList>
    </citation>
    <scope>NUCLEOTIDE SEQUENCE [LARGE SCALE GENOMIC DNA]</scope>
</reference>
<dbReference type="SUPFAM" id="SSF54565">
    <property type="entry name" value="Ribosomal protein S16"/>
    <property type="match status" value="1"/>
</dbReference>
<evidence type="ECO:0000256" key="3">
    <source>
        <dbReference type="HAMAP-Rule" id="MF_00385"/>
    </source>
</evidence>
<sequence>MIKIRLSRVGSKNNPFYRIVATEKSRKRGGKPLNIIGYWHPKGNMIQIDKEKLNFWQSKGAKITQAVSNLI</sequence>
<dbReference type="GO" id="GO:0015935">
    <property type="term" value="C:small ribosomal subunit"/>
    <property type="evidence" value="ECO:0007669"/>
    <property type="project" value="TreeGrafter"/>
</dbReference>
<dbReference type="STRING" id="1618570.UT08_C0003G0048"/>
<comment type="similarity">
    <text evidence="3">Belongs to the bacterial ribosomal protein bS16 family.</text>
</comment>
<dbReference type="PANTHER" id="PTHR12919">
    <property type="entry name" value="30S RIBOSOMAL PROTEIN S16"/>
    <property type="match status" value="1"/>
</dbReference>
<proteinExistence type="inferred from homology"/>
<dbReference type="Pfam" id="PF00886">
    <property type="entry name" value="Ribosomal_S16"/>
    <property type="match status" value="1"/>
</dbReference>